<sequence>MSQDANVFQTAEEHFLVVSGQHLDSPLGLPPPGAFHHCCAVRPSIDEIAKENHGRLRGPGCSIVAFDRRDEDFEQIEAPVYVANRIPASALRNPGLGAGRRLA</sequence>
<evidence type="ECO:0000313" key="1">
    <source>
        <dbReference type="EMBL" id="GGD99099.1"/>
    </source>
</evidence>
<evidence type="ECO:0000313" key="2">
    <source>
        <dbReference type="Proteomes" id="UP000619041"/>
    </source>
</evidence>
<keyword evidence="2" id="KW-1185">Reference proteome</keyword>
<proteinExistence type="predicted"/>
<gene>
    <name evidence="1" type="ORF">GCM10011515_18690</name>
</gene>
<accession>A0ABQ1S904</accession>
<reference evidence="2" key="1">
    <citation type="journal article" date="2019" name="Int. J. Syst. Evol. Microbiol.">
        <title>The Global Catalogue of Microorganisms (GCM) 10K type strain sequencing project: providing services to taxonomists for standard genome sequencing and annotation.</title>
        <authorList>
            <consortium name="The Broad Institute Genomics Platform"/>
            <consortium name="The Broad Institute Genome Sequencing Center for Infectious Disease"/>
            <person name="Wu L."/>
            <person name="Ma J."/>
        </authorList>
    </citation>
    <scope>NUCLEOTIDE SEQUENCE [LARGE SCALE GENOMIC DNA]</scope>
    <source>
        <strain evidence="2">CGMCC 1.15959</strain>
    </source>
</reference>
<organism evidence="1 2">
    <name type="scientific">Tsuneonella deserti</name>
    <dbReference type="NCBI Taxonomy" id="2035528"/>
    <lineage>
        <taxon>Bacteria</taxon>
        <taxon>Pseudomonadati</taxon>
        <taxon>Pseudomonadota</taxon>
        <taxon>Alphaproteobacteria</taxon>
        <taxon>Sphingomonadales</taxon>
        <taxon>Erythrobacteraceae</taxon>
        <taxon>Tsuneonella</taxon>
    </lineage>
</organism>
<name>A0ABQ1S904_9SPHN</name>
<dbReference type="Proteomes" id="UP000619041">
    <property type="component" value="Unassembled WGS sequence"/>
</dbReference>
<dbReference type="EMBL" id="BMKL01000001">
    <property type="protein sequence ID" value="GGD99099.1"/>
    <property type="molecule type" value="Genomic_DNA"/>
</dbReference>
<comment type="caution">
    <text evidence="1">The sequence shown here is derived from an EMBL/GenBank/DDBJ whole genome shotgun (WGS) entry which is preliminary data.</text>
</comment>
<protein>
    <submittedName>
        <fullName evidence="1">Uncharacterized protein</fullName>
    </submittedName>
</protein>